<evidence type="ECO:0000256" key="2">
    <source>
        <dbReference type="ARBA" id="ARBA00023002"/>
    </source>
</evidence>
<dbReference type="AlphaFoldDB" id="A0A645AXH3"/>
<dbReference type="PROSITE" id="PS00065">
    <property type="entry name" value="D_2_HYDROXYACID_DH_1"/>
    <property type="match status" value="1"/>
</dbReference>
<dbReference type="SUPFAM" id="SSF51735">
    <property type="entry name" value="NAD(P)-binding Rossmann-fold domains"/>
    <property type="match status" value="1"/>
</dbReference>
<dbReference type="GO" id="GO:0047545">
    <property type="term" value="F:(S)-2-hydroxyglutarate dehydrogenase activity"/>
    <property type="evidence" value="ECO:0007669"/>
    <property type="project" value="UniProtKB-ARBA"/>
</dbReference>
<dbReference type="FunFam" id="3.40.50.720:FF:000041">
    <property type="entry name" value="D-3-phosphoglycerate dehydrogenase"/>
    <property type="match status" value="1"/>
</dbReference>
<dbReference type="SUPFAM" id="SSF52283">
    <property type="entry name" value="Formate/glycerate dehydrogenase catalytic domain-like"/>
    <property type="match status" value="1"/>
</dbReference>
<feature type="domain" description="D-isomer specific 2-hydroxyacid dehydrogenase catalytic" evidence="4">
    <location>
        <begin position="25"/>
        <end position="329"/>
    </location>
</feature>
<dbReference type="InterPro" id="IPR006139">
    <property type="entry name" value="D-isomer_2_OHA_DH_cat_dom"/>
</dbReference>
<reference evidence="6" key="1">
    <citation type="submission" date="2019-08" db="EMBL/GenBank/DDBJ databases">
        <authorList>
            <person name="Kucharzyk K."/>
            <person name="Murdoch R.W."/>
            <person name="Higgins S."/>
            <person name="Loffler F."/>
        </authorList>
    </citation>
    <scope>NUCLEOTIDE SEQUENCE</scope>
</reference>
<evidence type="ECO:0000259" key="5">
    <source>
        <dbReference type="Pfam" id="PF02826"/>
    </source>
</evidence>
<dbReference type="InterPro" id="IPR006140">
    <property type="entry name" value="D-isomer_DH_NAD-bd"/>
</dbReference>
<gene>
    <name evidence="6" type="primary">ldhA_7</name>
    <name evidence="6" type="ORF">SDC9_104774</name>
</gene>
<accession>A0A645AXH3</accession>
<proteinExistence type="inferred from homology"/>
<keyword evidence="2 6" id="KW-0560">Oxidoreductase</keyword>
<organism evidence="6">
    <name type="scientific">bioreactor metagenome</name>
    <dbReference type="NCBI Taxonomy" id="1076179"/>
    <lineage>
        <taxon>unclassified sequences</taxon>
        <taxon>metagenomes</taxon>
        <taxon>ecological metagenomes</taxon>
    </lineage>
</organism>
<dbReference type="InterPro" id="IPR058205">
    <property type="entry name" value="D-LDH-like"/>
</dbReference>
<dbReference type="PANTHER" id="PTHR43026:SF1">
    <property type="entry name" value="2-HYDROXYACID DEHYDROGENASE HOMOLOG 1-RELATED"/>
    <property type="match status" value="1"/>
</dbReference>
<evidence type="ECO:0000313" key="6">
    <source>
        <dbReference type="EMBL" id="MPM57945.1"/>
    </source>
</evidence>
<feature type="domain" description="D-isomer specific 2-hydroxyacid dehydrogenase NAD-binding" evidence="5">
    <location>
        <begin position="116"/>
        <end position="299"/>
    </location>
</feature>
<dbReference type="GO" id="GO:0004617">
    <property type="term" value="F:phosphoglycerate dehydrogenase activity"/>
    <property type="evidence" value="ECO:0007669"/>
    <property type="project" value="UniProtKB-ARBA"/>
</dbReference>
<dbReference type="InterPro" id="IPR029753">
    <property type="entry name" value="D-isomer_DH_CS"/>
</dbReference>
<dbReference type="InterPro" id="IPR029752">
    <property type="entry name" value="D-isomer_DH_CS1"/>
</dbReference>
<dbReference type="GO" id="GO:0006564">
    <property type="term" value="P:L-serine biosynthetic process"/>
    <property type="evidence" value="ECO:0007669"/>
    <property type="project" value="UniProtKB-ARBA"/>
</dbReference>
<dbReference type="Gene3D" id="3.40.50.720">
    <property type="entry name" value="NAD(P)-binding Rossmann-like Domain"/>
    <property type="match status" value="2"/>
</dbReference>
<dbReference type="EMBL" id="VSSQ01016522">
    <property type="protein sequence ID" value="MPM57945.1"/>
    <property type="molecule type" value="Genomic_DNA"/>
</dbReference>
<dbReference type="GO" id="GO:0008720">
    <property type="term" value="F:D-lactate dehydrogenase (NAD+) activity"/>
    <property type="evidence" value="ECO:0007669"/>
    <property type="project" value="UniProtKB-EC"/>
</dbReference>
<evidence type="ECO:0000256" key="1">
    <source>
        <dbReference type="ARBA" id="ARBA00005854"/>
    </source>
</evidence>
<dbReference type="CDD" id="cd12183">
    <property type="entry name" value="LDH_like_2"/>
    <property type="match status" value="1"/>
</dbReference>
<dbReference type="GO" id="GO:0051287">
    <property type="term" value="F:NAD binding"/>
    <property type="evidence" value="ECO:0007669"/>
    <property type="project" value="InterPro"/>
</dbReference>
<protein>
    <submittedName>
        <fullName evidence="6">D-lactate dehydrogenase</fullName>
        <ecNumber evidence="6">1.1.1.28</ecNumber>
    </submittedName>
</protein>
<name>A0A645AXH3_9ZZZZ</name>
<dbReference type="InterPro" id="IPR036291">
    <property type="entry name" value="NAD(P)-bd_dom_sf"/>
</dbReference>
<evidence type="ECO:0000259" key="4">
    <source>
        <dbReference type="Pfam" id="PF00389"/>
    </source>
</evidence>
<dbReference type="Pfam" id="PF00389">
    <property type="entry name" value="2-Hacid_dh"/>
    <property type="match status" value="1"/>
</dbReference>
<comment type="caution">
    <text evidence="6">The sequence shown here is derived from an EMBL/GenBank/DDBJ whole genome shotgun (WGS) entry which is preliminary data.</text>
</comment>
<comment type="similarity">
    <text evidence="1">Belongs to the D-isomer specific 2-hydroxyacid dehydrogenase family.</text>
</comment>
<keyword evidence="3" id="KW-0520">NAD</keyword>
<dbReference type="PANTHER" id="PTHR43026">
    <property type="entry name" value="2-HYDROXYACID DEHYDROGENASE HOMOLOG 1-RELATED"/>
    <property type="match status" value="1"/>
</dbReference>
<sequence>MGDIQKHIKIALFDAKAYDKIWFDEYKSKYNIDILYIENKLTSGTAGLANGCNGVIAFVNDIIDEAVINTLVSIGIEIVAMRCAGYNNVDLCYASGKLIIVTVPAYSPNSVAEYAIALLFTLNRKIHRAYMRTKEFDFSINGLLGFEMCNKTVGVVGTGRIGRAFINICRGIGMNVIAFDPNHSESDIKYVSFDELCANSDIISLHCPLTKETYHIINKDSFTQMKDGIVIINTSRGALIDAEELITAIKTHKVGGAALDVYEEERTLFYEDFSDTVIQDDVIARLLSMPNVIVTSHQAFLTKEALENIANTTLSNLSLFFKGVIQNEVKSK</sequence>
<dbReference type="PROSITE" id="PS00670">
    <property type="entry name" value="D_2_HYDROXYACID_DH_2"/>
    <property type="match status" value="1"/>
</dbReference>
<evidence type="ECO:0000256" key="3">
    <source>
        <dbReference type="ARBA" id="ARBA00023027"/>
    </source>
</evidence>
<dbReference type="PROSITE" id="PS00671">
    <property type="entry name" value="D_2_HYDROXYACID_DH_3"/>
    <property type="match status" value="1"/>
</dbReference>
<dbReference type="Pfam" id="PF02826">
    <property type="entry name" value="2-Hacid_dh_C"/>
    <property type="match status" value="1"/>
</dbReference>
<dbReference type="EC" id="1.1.1.28" evidence="6"/>